<organism evidence="3 4">
    <name type="scientific">Subtercola lobariae</name>
    <dbReference type="NCBI Taxonomy" id="1588641"/>
    <lineage>
        <taxon>Bacteria</taxon>
        <taxon>Bacillati</taxon>
        <taxon>Actinomycetota</taxon>
        <taxon>Actinomycetes</taxon>
        <taxon>Micrococcales</taxon>
        <taxon>Microbacteriaceae</taxon>
        <taxon>Subtercola</taxon>
    </lineage>
</organism>
<dbReference type="SMART" id="SM00530">
    <property type="entry name" value="HTH_XRE"/>
    <property type="match status" value="1"/>
</dbReference>
<dbReference type="InterPro" id="IPR001387">
    <property type="entry name" value="Cro/C1-type_HTH"/>
</dbReference>
<feature type="domain" description="HTH cro/C1-type" evidence="2">
    <location>
        <begin position="53"/>
        <end position="107"/>
    </location>
</feature>
<dbReference type="CDD" id="cd00093">
    <property type="entry name" value="HTH_XRE"/>
    <property type="match status" value="1"/>
</dbReference>
<keyword evidence="4" id="KW-1185">Reference proteome</keyword>
<gene>
    <name evidence="3" type="ORF">GCM10011399_27630</name>
</gene>
<evidence type="ECO:0000313" key="3">
    <source>
        <dbReference type="EMBL" id="GGF33003.1"/>
    </source>
</evidence>
<evidence type="ECO:0000256" key="1">
    <source>
        <dbReference type="SAM" id="MobiDB-lite"/>
    </source>
</evidence>
<dbReference type="Proteomes" id="UP000598775">
    <property type="component" value="Unassembled WGS sequence"/>
</dbReference>
<proteinExistence type="predicted"/>
<dbReference type="Pfam" id="PF01381">
    <property type="entry name" value="HTH_3"/>
    <property type="match status" value="1"/>
</dbReference>
<feature type="compositionally biased region" description="Basic and acidic residues" evidence="1">
    <location>
        <begin position="121"/>
        <end position="133"/>
    </location>
</feature>
<sequence length="154" mass="16221">MKRAICCEQNCGAAKATVCLTGGMTGSEAPMPIRFRTPAALEPLWRQLLGHQLRVLRLANGEKLAETAARAGISAQYLSEIERGLKEPSSEMIAAIAGALGVTLLDLTVLLTNELRGARSLESSHELSRRDGTGGRASTQLSDSGSTLVLAFAA</sequence>
<comment type="caution">
    <text evidence="3">The sequence shown here is derived from an EMBL/GenBank/DDBJ whole genome shotgun (WGS) entry which is preliminary data.</text>
</comment>
<dbReference type="InterPro" id="IPR010982">
    <property type="entry name" value="Lambda_DNA-bd_dom_sf"/>
</dbReference>
<protein>
    <recommendedName>
        <fullName evidence="2">HTH cro/C1-type domain-containing protein</fullName>
    </recommendedName>
</protein>
<dbReference type="Gene3D" id="1.10.260.40">
    <property type="entry name" value="lambda repressor-like DNA-binding domains"/>
    <property type="match status" value="1"/>
</dbReference>
<dbReference type="AlphaFoldDB" id="A0A917BBS3"/>
<accession>A0A917BBS3</accession>
<evidence type="ECO:0000313" key="4">
    <source>
        <dbReference type="Proteomes" id="UP000598775"/>
    </source>
</evidence>
<dbReference type="GO" id="GO:0003677">
    <property type="term" value="F:DNA binding"/>
    <property type="evidence" value="ECO:0007669"/>
    <property type="project" value="InterPro"/>
</dbReference>
<dbReference type="PROSITE" id="PS50943">
    <property type="entry name" value="HTH_CROC1"/>
    <property type="match status" value="1"/>
</dbReference>
<dbReference type="EMBL" id="BMGP01000005">
    <property type="protein sequence ID" value="GGF33003.1"/>
    <property type="molecule type" value="Genomic_DNA"/>
</dbReference>
<name>A0A917BBS3_9MICO</name>
<reference evidence="3 4" key="1">
    <citation type="journal article" date="2014" name="Int. J. Syst. Evol. Microbiol.">
        <title>Complete genome sequence of Corynebacterium casei LMG S-19264T (=DSM 44701T), isolated from a smear-ripened cheese.</title>
        <authorList>
            <consortium name="US DOE Joint Genome Institute (JGI-PGF)"/>
            <person name="Walter F."/>
            <person name="Albersmeier A."/>
            <person name="Kalinowski J."/>
            <person name="Ruckert C."/>
        </authorList>
    </citation>
    <scope>NUCLEOTIDE SEQUENCE [LARGE SCALE GENOMIC DNA]</scope>
    <source>
        <strain evidence="3 4">CGMCC 1.12976</strain>
    </source>
</reference>
<evidence type="ECO:0000259" key="2">
    <source>
        <dbReference type="PROSITE" id="PS50943"/>
    </source>
</evidence>
<dbReference type="SUPFAM" id="SSF47413">
    <property type="entry name" value="lambda repressor-like DNA-binding domains"/>
    <property type="match status" value="1"/>
</dbReference>
<feature type="region of interest" description="Disordered" evidence="1">
    <location>
        <begin position="121"/>
        <end position="141"/>
    </location>
</feature>